<dbReference type="PANTHER" id="PTHR33108">
    <property type="entry name" value="OS01G0745000 PROTEIN"/>
    <property type="match status" value="1"/>
</dbReference>
<gene>
    <name evidence="1" type="ORF">Cni_G29342</name>
</gene>
<dbReference type="Proteomes" id="UP001327560">
    <property type="component" value="Chromosome 9"/>
</dbReference>
<organism evidence="1 2">
    <name type="scientific">Canna indica</name>
    <name type="common">Indian-shot</name>
    <dbReference type="NCBI Taxonomy" id="4628"/>
    <lineage>
        <taxon>Eukaryota</taxon>
        <taxon>Viridiplantae</taxon>
        <taxon>Streptophyta</taxon>
        <taxon>Embryophyta</taxon>
        <taxon>Tracheophyta</taxon>
        <taxon>Spermatophyta</taxon>
        <taxon>Magnoliopsida</taxon>
        <taxon>Liliopsida</taxon>
        <taxon>Zingiberales</taxon>
        <taxon>Cannaceae</taxon>
        <taxon>Canna</taxon>
    </lineage>
</organism>
<dbReference type="EMBL" id="CP136898">
    <property type="protein sequence ID" value="WOL20537.1"/>
    <property type="molecule type" value="Genomic_DNA"/>
</dbReference>
<keyword evidence="2" id="KW-1185">Reference proteome</keyword>
<dbReference type="AlphaFoldDB" id="A0AAQ3LBF9"/>
<name>A0AAQ3LBF9_9LILI</name>
<evidence type="ECO:0000313" key="1">
    <source>
        <dbReference type="EMBL" id="WOL20537.1"/>
    </source>
</evidence>
<dbReference type="InterPro" id="IPR012876">
    <property type="entry name" value="DUF1677_pln"/>
</dbReference>
<accession>A0AAQ3LBF9</accession>
<protein>
    <recommendedName>
        <fullName evidence="3">DUF1677 family protein</fullName>
    </recommendedName>
</protein>
<evidence type="ECO:0008006" key="3">
    <source>
        <dbReference type="Google" id="ProtNLM"/>
    </source>
</evidence>
<sequence>MEQVVVAVSESKPEVESIECECCGLSEDCTPTYITRIKEFFDGKWICGLCSEAVKEQMKRAVAPTTKEEALESHMALCKKFNRNIRLNPNLSLAVSMRDVVRKIGSERRTVKDLPPAPGTVSSNIVRSMSCVPRFDIDVNIKQS</sequence>
<reference evidence="1 2" key="1">
    <citation type="submission" date="2023-10" db="EMBL/GenBank/DDBJ databases">
        <title>Chromosome-scale genome assembly provides insights into flower coloration mechanisms of Canna indica.</title>
        <authorList>
            <person name="Li C."/>
        </authorList>
    </citation>
    <scope>NUCLEOTIDE SEQUENCE [LARGE SCALE GENOMIC DNA]</scope>
    <source>
        <tissue evidence="1">Flower</tissue>
    </source>
</reference>
<proteinExistence type="predicted"/>
<dbReference type="PANTHER" id="PTHR33108:SF14">
    <property type="entry name" value="OS01G0745000 PROTEIN"/>
    <property type="match status" value="1"/>
</dbReference>
<evidence type="ECO:0000313" key="2">
    <source>
        <dbReference type="Proteomes" id="UP001327560"/>
    </source>
</evidence>
<dbReference type="Pfam" id="PF07911">
    <property type="entry name" value="DUF1677"/>
    <property type="match status" value="1"/>
</dbReference>